<dbReference type="InterPro" id="IPR026768">
    <property type="entry name" value="YPEH2ZP"/>
</dbReference>
<evidence type="ECO:0000256" key="1">
    <source>
        <dbReference type="ARBA" id="ARBA00006888"/>
    </source>
</evidence>
<dbReference type="AlphaFoldDB" id="A0A0L0DA34"/>
<evidence type="ECO:0000313" key="2">
    <source>
        <dbReference type="EMBL" id="KNC48956.1"/>
    </source>
</evidence>
<dbReference type="GO" id="GO:0005829">
    <property type="term" value="C:cytosol"/>
    <property type="evidence" value="ECO:0007669"/>
    <property type="project" value="TreeGrafter"/>
</dbReference>
<reference evidence="2 3" key="1">
    <citation type="submission" date="2010-05" db="EMBL/GenBank/DDBJ databases">
        <title>The Genome Sequence of Thecamonas trahens ATCC 50062.</title>
        <authorList>
            <consortium name="The Broad Institute Genome Sequencing Platform"/>
            <person name="Russ C."/>
            <person name="Cuomo C."/>
            <person name="Shea T."/>
            <person name="Young S.K."/>
            <person name="Zeng Q."/>
            <person name="Koehrsen M."/>
            <person name="Haas B."/>
            <person name="Borodovsky M."/>
            <person name="Guigo R."/>
            <person name="Alvarado L."/>
            <person name="Berlin A."/>
            <person name="Bochicchio J."/>
            <person name="Borenstein D."/>
            <person name="Chapman S."/>
            <person name="Chen Z."/>
            <person name="Freedman E."/>
            <person name="Gellesch M."/>
            <person name="Goldberg J."/>
            <person name="Griggs A."/>
            <person name="Gujja S."/>
            <person name="Heilman E."/>
            <person name="Heiman D."/>
            <person name="Hepburn T."/>
            <person name="Howarth C."/>
            <person name="Jen D."/>
            <person name="Larson L."/>
            <person name="Mehta T."/>
            <person name="Park D."/>
            <person name="Pearson M."/>
            <person name="Roberts A."/>
            <person name="Saif S."/>
            <person name="Shenoy N."/>
            <person name="Sisk P."/>
            <person name="Stolte C."/>
            <person name="Sykes S."/>
            <person name="Thomson T."/>
            <person name="Walk T."/>
            <person name="White J."/>
            <person name="Yandava C."/>
            <person name="Burger G."/>
            <person name="Gray M.W."/>
            <person name="Holland P.W.H."/>
            <person name="King N."/>
            <person name="Lang F.B.F."/>
            <person name="Roger A.J."/>
            <person name="Ruiz-Trillo I."/>
            <person name="Lander E."/>
            <person name="Nusbaum C."/>
        </authorList>
    </citation>
    <scope>NUCLEOTIDE SEQUENCE [LARGE SCALE GENOMIC DNA]</scope>
    <source>
        <strain evidence="2 3">ATCC 50062</strain>
    </source>
</reference>
<keyword evidence="3" id="KW-1185">Reference proteome</keyword>
<dbReference type="PANTHER" id="PTHR31841:SF1">
    <property type="entry name" value="PROTEIN FAM72A-RELATED"/>
    <property type="match status" value="1"/>
</dbReference>
<dbReference type="GeneID" id="25564235"/>
<accession>A0A0L0DA34</accession>
<dbReference type="Proteomes" id="UP000054408">
    <property type="component" value="Unassembled WGS sequence"/>
</dbReference>
<dbReference type="RefSeq" id="XP_013758373.1">
    <property type="nucleotide sequence ID" value="XM_013902919.1"/>
</dbReference>
<gene>
    <name evidence="2" type="ORF">AMSG_04701</name>
</gene>
<evidence type="ECO:0000313" key="3">
    <source>
        <dbReference type="Proteomes" id="UP000054408"/>
    </source>
</evidence>
<dbReference type="STRING" id="461836.A0A0L0DA34"/>
<dbReference type="EMBL" id="GL349452">
    <property type="protein sequence ID" value="KNC48956.1"/>
    <property type="molecule type" value="Genomic_DNA"/>
</dbReference>
<proteinExistence type="inferred from homology"/>
<protein>
    <submittedName>
        <fullName evidence="2">Uncharacterized protein</fullName>
    </submittedName>
</protein>
<name>A0A0L0DA34_THETB</name>
<dbReference type="PANTHER" id="PTHR31841">
    <property type="entry name" value="PROTEIN FAM72A-RELATED"/>
    <property type="match status" value="1"/>
</dbReference>
<sequence length="267" mass="27946">MSNHDDVPDTATGNEAEAQPLVLSGETLAAVWAALEAHAGDIGDHDDDDDDDETEAMCMMPEALTALVESGMEFGEIDDDLAAMFEAMTEMVVANEAAIRGDAGADPPVVVLECAACQLHLCHRGVVVNLIATGDELYSTDLVTPHVVETGEPREAPHCSCVIRDVACGACAAAGTDTVVGYHVVAACAECLSDPDCNHHYYMLEAGAVRAAPRLGADGMQLLWSDLAAAADGDDEPRVFVDEAPDALACPICLDVVRVSSVLYPCC</sequence>
<dbReference type="Pfam" id="PF14976">
    <property type="entry name" value="YPEH2ZP"/>
    <property type="match status" value="1"/>
</dbReference>
<comment type="similarity">
    <text evidence="1">Belongs to the FAM72 family.</text>
</comment>
<organism evidence="2 3">
    <name type="scientific">Thecamonas trahens ATCC 50062</name>
    <dbReference type="NCBI Taxonomy" id="461836"/>
    <lineage>
        <taxon>Eukaryota</taxon>
        <taxon>Apusozoa</taxon>
        <taxon>Apusomonadida</taxon>
        <taxon>Apusomonadidae</taxon>
        <taxon>Thecamonas</taxon>
    </lineage>
</organism>